<dbReference type="Pfam" id="PF07725">
    <property type="entry name" value="LRR_3"/>
    <property type="match status" value="1"/>
</dbReference>
<accession>M4DMS2</accession>
<keyword evidence="6" id="KW-0520">NAD</keyword>
<dbReference type="Pfam" id="PF01582">
    <property type="entry name" value="TIR"/>
    <property type="match status" value="1"/>
</dbReference>
<dbReference type="GO" id="GO:0051707">
    <property type="term" value="P:response to other organism"/>
    <property type="evidence" value="ECO:0007669"/>
    <property type="project" value="UniProtKB-ARBA"/>
</dbReference>
<dbReference type="InterPro" id="IPR003593">
    <property type="entry name" value="AAA+_ATPase"/>
</dbReference>
<keyword evidence="11" id="KW-1185">Reference proteome</keyword>
<dbReference type="InterPro" id="IPR036390">
    <property type="entry name" value="WH_DNA-bd_sf"/>
</dbReference>
<reference evidence="10 11" key="1">
    <citation type="journal article" date="2011" name="Nat. Genet.">
        <title>The genome of the mesopolyploid crop species Brassica rapa.</title>
        <authorList>
            <consortium name="Brassica rapa Genome Sequencing Project Consortium"/>
            <person name="Wang X."/>
            <person name="Wang H."/>
            <person name="Wang J."/>
            <person name="Sun R."/>
            <person name="Wu J."/>
            <person name="Liu S."/>
            <person name="Bai Y."/>
            <person name="Mun J.H."/>
            <person name="Bancroft I."/>
            <person name="Cheng F."/>
            <person name="Huang S."/>
            <person name="Li X."/>
            <person name="Hua W."/>
            <person name="Wang J."/>
            <person name="Wang X."/>
            <person name="Freeling M."/>
            <person name="Pires J.C."/>
            <person name="Paterson A.H."/>
            <person name="Chalhoub B."/>
            <person name="Wang B."/>
            <person name="Hayward A."/>
            <person name="Sharpe A.G."/>
            <person name="Park B.S."/>
            <person name="Weisshaar B."/>
            <person name="Liu B."/>
            <person name="Li B."/>
            <person name="Liu B."/>
            <person name="Tong C."/>
            <person name="Song C."/>
            <person name="Duran C."/>
            <person name="Peng C."/>
            <person name="Geng C."/>
            <person name="Koh C."/>
            <person name="Lin C."/>
            <person name="Edwards D."/>
            <person name="Mu D."/>
            <person name="Shen D."/>
            <person name="Soumpourou E."/>
            <person name="Li F."/>
            <person name="Fraser F."/>
            <person name="Conant G."/>
            <person name="Lassalle G."/>
            <person name="King G.J."/>
            <person name="Bonnema G."/>
            <person name="Tang H."/>
            <person name="Wang H."/>
            <person name="Belcram H."/>
            <person name="Zhou H."/>
            <person name="Hirakawa H."/>
            <person name="Abe H."/>
            <person name="Guo H."/>
            <person name="Wang H."/>
            <person name="Jin H."/>
            <person name="Parkin I.A."/>
            <person name="Batley J."/>
            <person name="Kim J.S."/>
            <person name="Just J."/>
            <person name="Li J."/>
            <person name="Xu J."/>
            <person name="Deng J."/>
            <person name="Kim J.A."/>
            <person name="Li J."/>
            <person name="Yu J."/>
            <person name="Meng J."/>
            <person name="Wang J."/>
            <person name="Min J."/>
            <person name="Poulain J."/>
            <person name="Wang J."/>
            <person name="Hatakeyama K."/>
            <person name="Wu K."/>
            <person name="Wang L."/>
            <person name="Fang L."/>
            <person name="Trick M."/>
            <person name="Links M.G."/>
            <person name="Zhao M."/>
            <person name="Jin M."/>
            <person name="Ramchiary N."/>
            <person name="Drou N."/>
            <person name="Berkman P.J."/>
            <person name="Cai Q."/>
            <person name="Huang Q."/>
            <person name="Li R."/>
            <person name="Tabata S."/>
            <person name="Cheng S."/>
            <person name="Zhang S."/>
            <person name="Zhang S."/>
            <person name="Huang S."/>
            <person name="Sato S."/>
            <person name="Sun S."/>
            <person name="Kwon S.J."/>
            <person name="Choi S.R."/>
            <person name="Lee T.H."/>
            <person name="Fan W."/>
            <person name="Zhao X."/>
            <person name="Tan X."/>
            <person name="Xu X."/>
            <person name="Wang Y."/>
            <person name="Qiu Y."/>
            <person name="Yin Y."/>
            <person name="Li Y."/>
            <person name="Du Y."/>
            <person name="Liao Y."/>
            <person name="Lim Y."/>
            <person name="Narusaka Y."/>
            <person name="Wang Y."/>
            <person name="Wang Z."/>
            <person name="Li Z."/>
            <person name="Wang Z."/>
            <person name="Xiong Z."/>
            <person name="Zhang Z."/>
        </authorList>
    </citation>
    <scope>NUCLEOTIDE SEQUENCE [LARGE SCALE GENOMIC DNA]</scope>
    <source>
        <strain evidence="10 11">cv. Chiifu-401-42</strain>
    </source>
</reference>
<dbReference type="EnsemblPlants" id="Bra017807.1">
    <property type="protein sequence ID" value="Bra017807.1-P"/>
    <property type="gene ID" value="Bra017807"/>
</dbReference>
<evidence type="ECO:0000313" key="10">
    <source>
        <dbReference type="EnsemblPlants" id="Bra017807.1-P"/>
    </source>
</evidence>
<dbReference type="InParanoid" id="M4DMS2"/>
<dbReference type="FunFam" id="1.10.8.430:FF:000002">
    <property type="entry name" value="Disease resistance protein (TIR-NBS-LRR class)"/>
    <property type="match status" value="1"/>
</dbReference>
<dbReference type="SUPFAM" id="SSF52058">
    <property type="entry name" value="L domain-like"/>
    <property type="match status" value="1"/>
</dbReference>
<dbReference type="InterPro" id="IPR000157">
    <property type="entry name" value="TIR_dom"/>
</dbReference>
<dbReference type="InterPro" id="IPR044974">
    <property type="entry name" value="Disease_R_plants"/>
</dbReference>
<dbReference type="PANTHER" id="PTHR11017:SF297">
    <property type="entry name" value="ADP-RIBOSYL CYCLASE_CYCLIC ADP-RIBOSE HYDROLASE"/>
    <property type="match status" value="1"/>
</dbReference>
<keyword evidence="8" id="KW-0472">Membrane</keyword>
<dbReference type="InterPro" id="IPR002182">
    <property type="entry name" value="NB-ARC"/>
</dbReference>
<evidence type="ECO:0000256" key="5">
    <source>
        <dbReference type="ARBA" id="ARBA00022821"/>
    </source>
</evidence>
<name>M4DMS2_BRACM</name>
<dbReference type="InterPro" id="IPR011713">
    <property type="entry name" value="Leu-rich_rpt_3"/>
</dbReference>
<dbReference type="SMART" id="SM00382">
    <property type="entry name" value="AAA"/>
    <property type="match status" value="1"/>
</dbReference>
<dbReference type="InterPro" id="IPR027417">
    <property type="entry name" value="P-loop_NTPase"/>
</dbReference>
<evidence type="ECO:0000313" key="11">
    <source>
        <dbReference type="Proteomes" id="UP000011750"/>
    </source>
</evidence>
<keyword evidence="8" id="KW-0812">Transmembrane</keyword>
<dbReference type="PRINTS" id="PR00364">
    <property type="entry name" value="DISEASERSIST"/>
</dbReference>
<dbReference type="InterPro" id="IPR042197">
    <property type="entry name" value="Apaf_helical"/>
</dbReference>
<dbReference type="AlphaFoldDB" id="M4DMS2"/>
<dbReference type="GO" id="GO:0007165">
    <property type="term" value="P:signal transduction"/>
    <property type="evidence" value="ECO:0007669"/>
    <property type="project" value="InterPro"/>
</dbReference>
<dbReference type="Gene3D" id="3.40.50.300">
    <property type="entry name" value="P-loop containing nucleotide triphosphate hydrolases"/>
    <property type="match status" value="1"/>
</dbReference>
<dbReference type="Gene3D" id="1.10.8.430">
    <property type="entry name" value="Helical domain of apoptotic protease-activating factors"/>
    <property type="match status" value="1"/>
</dbReference>
<dbReference type="InterPro" id="IPR032675">
    <property type="entry name" value="LRR_dom_sf"/>
</dbReference>
<reference evidence="10 11" key="2">
    <citation type="journal article" date="2018" name="Hortic Res">
        <title>Improved Brassica rapa reference genome by single-molecule sequencing and chromosome conformation capture technologies.</title>
        <authorList>
            <person name="Zhang L."/>
            <person name="Cai X."/>
            <person name="Wu J."/>
            <person name="Liu M."/>
            <person name="Grob S."/>
            <person name="Cheng F."/>
            <person name="Liang J."/>
            <person name="Cai C."/>
            <person name="Liu Z."/>
            <person name="Liu B."/>
            <person name="Wang F."/>
            <person name="Li S."/>
            <person name="Liu F."/>
            <person name="Li X."/>
            <person name="Cheng L."/>
            <person name="Yang W."/>
            <person name="Li M.H."/>
            <person name="Grossniklaus U."/>
            <person name="Zheng H."/>
            <person name="Wang X."/>
        </authorList>
    </citation>
    <scope>NUCLEOTIDE SEQUENCE [LARGE SCALE GENOMIC DNA]</scope>
    <source>
        <strain evidence="10 11">cv. Chiifu-401-42</strain>
    </source>
</reference>
<feature type="transmembrane region" description="Helical" evidence="8">
    <location>
        <begin position="12"/>
        <end position="32"/>
    </location>
</feature>
<dbReference type="eggNOG" id="ENOG502SUNR">
    <property type="taxonomic scope" value="Eukaryota"/>
</dbReference>
<keyword evidence="4" id="KW-0378">Hydrolase</keyword>
<dbReference type="GO" id="GO:0061809">
    <property type="term" value="F:NAD+ nucleosidase activity, cyclic ADP-ribose generating"/>
    <property type="evidence" value="ECO:0007669"/>
    <property type="project" value="UniProtKB-EC"/>
</dbReference>
<keyword evidence="2" id="KW-0433">Leucine-rich repeat</keyword>
<dbReference type="SUPFAM" id="SSF52200">
    <property type="entry name" value="Toll/Interleukin receptor TIR domain"/>
    <property type="match status" value="1"/>
</dbReference>
<dbReference type="Gramene" id="Bra017807.1">
    <property type="protein sequence ID" value="Bra017807.1-P"/>
    <property type="gene ID" value="Bra017807"/>
</dbReference>
<dbReference type="OMA" id="TCFPTTV"/>
<evidence type="ECO:0000256" key="7">
    <source>
        <dbReference type="ARBA" id="ARBA00047304"/>
    </source>
</evidence>
<evidence type="ECO:0000256" key="1">
    <source>
        <dbReference type="ARBA" id="ARBA00011982"/>
    </source>
</evidence>
<dbReference type="SUPFAM" id="SSF52540">
    <property type="entry name" value="P-loop containing nucleoside triphosphate hydrolases"/>
    <property type="match status" value="1"/>
</dbReference>
<feature type="domain" description="TIR" evidence="9">
    <location>
        <begin position="61"/>
        <end position="225"/>
    </location>
</feature>
<dbReference type="InterPro" id="IPR058192">
    <property type="entry name" value="WHD_ROQ1-like"/>
</dbReference>
<dbReference type="PROSITE" id="PS50104">
    <property type="entry name" value="TIR"/>
    <property type="match status" value="1"/>
</dbReference>
<evidence type="ECO:0000256" key="3">
    <source>
        <dbReference type="ARBA" id="ARBA00022737"/>
    </source>
</evidence>
<keyword evidence="3" id="KW-0677">Repeat</keyword>
<dbReference type="FunFam" id="3.40.50.300:FF:001002">
    <property type="entry name" value="Disease resistance protein (TIR-NBS-LRR class)"/>
    <property type="match status" value="1"/>
</dbReference>
<dbReference type="GO" id="GO:0006952">
    <property type="term" value="P:defense response"/>
    <property type="evidence" value="ECO:0007669"/>
    <property type="project" value="UniProtKB-KW"/>
</dbReference>
<reference evidence="10" key="3">
    <citation type="submission" date="2023-03" db="UniProtKB">
        <authorList>
            <consortium name="EnsemblPlants"/>
        </authorList>
    </citation>
    <scope>IDENTIFICATION</scope>
    <source>
        <strain evidence="10">cv. Chiifu-401-42</strain>
    </source>
</reference>
<dbReference type="Gene3D" id="3.40.50.10140">
    <property type="entry name" value="Toll/interleukin-1 receptor homology (TIR) domain"/>
    <property type="match status" value="1"/>
</dbReference>
<protein>
    <recommendedName>
        <fullName evidence="1">ADP-ribosyl cyclase/cyclic ADP-ribose hydrolase</fullName>
        <ecNumber evidence="1">3.2.2.6</ecNumber>
    </recommendedName>
</protein>
<dbReference type="FunFam" id="3.40.50.10140:FF:000007">
    <property type="entry name" value="Disease resistance protein (TIR-NBS-LRR class)"/>
    <property type="match status" value="1"/>
</dbReference>
<dbReference type="STRING" id="51351.M4DMS2"/>
<dbReference type="HOGENOM" id="CLU_001561_0_1_1"/>
<dbReference type="SMART" id="SM00255">
    <property type="entry name" value="TIR"/>
    <property type="match status" value="1"/>
</dbReference>
<dbReference type="Pfam" id="PF00931">
    <property type="entry name" value="NB-ARC"/>
    <property type="match status" value="1"/>
</dbReference>
<evidence type="ECO:0000259" key="9">
    <source>
        <dbReference type="PROSITE" id="PS50104"/>
    </source>
</evidence>
<keyword evidence="5" id="KW-0611">Plant defense</keyword>
<keyword evidence="8" id="KW-1133">Transmembrane helix</keyword>
<comment type="catalytic activity">
    <reaction evidence="7">
        <text>NAD(+) + H2O = ADP-D-ribose + nicotinamide + H(+)</text>
        <dbReference type="Rhea" id="RHEA:16301"/>
        <dbReference type="ChEBI" id="CHEBI:15377"/>
        <dbReference type="ChEBI" id="CHEBI:15378"/>
        <dbReference type="ChEBI" id="CHEBI:17154"/>
        <dbReference type="ChEBI" id="CHEBI:57540"/>
        <dbReference type="ChEBI" id="CHEBI:57967"/>
        <dbReference type="EC" id="3.2.2.6"/>
    </reaction>
    <physiologicalReaction direction="left-to-right" evidence="7">
        <dbReference type="Rhea" id="RHEA:16302"/>
    </physiologicalReaction>
</comment>
<evidence type="ECO:0000256" key="4">
    <source>
        <dbReference type="ARBA" id="ARBA00022801"/>
    </source>
</evidence>
<organism evidence="10 11">
    <name type="scientific">Brassica campestris</name>
    <name type="common">Field mustard</name>
    <dbReference type="NCBI Taxonomy" id="3711"/>
    <lineage>
        <taxon>Eukaryota</taxon>
        <taxon>Viridiplantae</taxon>
        <taxon>Streptophyta</taxon>
        <taxon>Embryophyta</taxon>
        <taxon>Tracheophyta</taxon>
        <taxon>Spermatophyta</taxon>
        <taxon>Magnoliopsida</taxon>
        <taxon>eudicotyledons</taxon>
        <taxon>Gunneridae</taxon>
        <taxon>Pentapetalae</taxon>
        <taxon>rosids</taxon>
        <taxon>malvids</taxon>
        <taxon>Brassicales</taxon>
        <taxon>Brassicaceae</taxon>
        <taxon>Brassiceae</taxon>
        <taxon>Brassica</taxon>
    </lineage>
</organism>
<dbReference type="Gene3D" id="3.80.10.10">
    <property type="entry name" value="Ribonuclease Inhibitor"/>
    <property type="match status" value="1"/>
</dbReference>
<dbReference type="InterPro" id="IPR055414">
    <property type="entry name" value="LRR_R13L4/SHOC2-like"/>
</dbReference>
<dbReference type="EC" id="3.2.2.6" evidence="1"/>
<dbReference type="Pfam" id="PF23598">
    <property type="entry name" value="LRR_14"/>
    <property type="match status" value="1"/>
</dbReference>
<dbReference type="Proteomes" id="UP000011750">
    <property type="component" value="Chromosome A03"/>
</dbReference>
<sequence length="926" mass="104112">MLMDSSFPLINVVAAAINLFTLLGTIFFLFFYRKSRSHQENKTVASSLSLLSPPSSLPQKWKHHVFPSFHGADVRKAFLSHVLKEFRRKGIDPFIDNDMERSKSIGSELIEAIRGSRIALVLLSKNYASSTWCLNELVEIIKCREELDHTVMVLFYEVDPADVKTQTGDFGKVFRKTCKGKTKEEIGRWKHALAEVAKITGYHSRNWDKEADMIEKIATDVSNKLNNSTPSSDFEGLVGMDSHVTKMELLLRLDSDEVRIIGILGPPGIGKTTIARFLFNQHSGNFQLSVFMKNIKTKYAIPACSDDYAVKLYLHEQFMSQLFNEKSFTVSHLGTARDRLKDKKVLVVLDDVDKLVQLEAMARETCWFGPRSRIIITTQDQKLLKASGINHVYKVDFPSNDEALQMFCMYAFGQKNPKDGFVKLACEVTRLVGELPLGLRVMGSYFRGMSKQEWKRALPRLMTRLDGEIESILMISYDALSDEDKSLFLHIACFFDCELVDIVEGCLANSFLDVTQGLHVLAEKSLLSMDSGVIEMHKLLVQLGREIVRKQSVSKPGKRQFLYHAKDIGEVLSDDKAENFDNGATSNVIGIDLPFCDGSEEDIACTSERAFERLSSLQFLRICGDGINPRSLNSISQKLRLLSWIEFRMSCFPSSFNPKFLVQLDMRYSKLEKLWEKTQPLSNLKWMDLRFSANLKELPDLSTATNLCDLDLRYCSSLVRLPSSIGNTVNLQKLNLGHCLSLVELPYTIGKATNLKYLDIRHCSNLVELPSTIGNITNLEELNLSYCSSLVELPSSMGNLHKLSKLDLNKCSNLEVVPANINVASLIEPNLSDCSLLKSAMKLNQNPLGGISTKFKAGIIFAENKYAFDGVGESGNVYCIITSKQNAPYVCLSGRSRVRRDSSAMVVFWDYIFVQSCLTNGANILS</sequence>
<dbReference type="GO" id="GO:0043531">
    <property type="term" value="F:ADP binding"/>
    <property type="evidence" value="ECO:0007669"/>
    <property type="project" value="InterPro"/>
</dbReference>
<dbReference type="PANTHER" id="PTHR11017">
    <property type="entry name" value="LEUCINE-RICH REPEAT-CONTAINING PROTEIN"/>
    <property type="match status" value="1"/>
</dbReference>
<evidence type="ECO:0000256" key="6">
    <source>
        <dbReference type="ARBA" id="ARBA00023027"/>
    </source>
</evidence>
<proteinExistence type="predicted"/>
<dbReference type="Pfam" id="PF23282">
    <property type="entry name" value="WHD_ROQ1"/>
    <property type="match status" value="1"/>
</dbReference>
<evidence type="ECO:0000256" key="2">
    <source>
        <dbReference type="ARBA" id="ARBA00022614"/>
    </source>
</evidence>
<evidence type="ECO:0000256" key="8">
    <source>
        <dbReference type="SAM" id="Phobius"/>
    </source>
</evidence>
<dbReference type="SUPFAM" id="SSF46785">
    <property type="entry name" value="Winged helix' DNA-binding domain"/>
    <property type="match status" value="1"/>
</dbReference>
<dbReference type="InterPro" id="IPR035897">
    <property type="entry name" value="Toll_tir_struct_dom_sf"/>
</dbReference>